<evidence type="ECO:0000313" key="3">
    <source>
        <dbReference type="Proteomes" id="UP000299102"/>
    </source>
</evidence>
<dbReference type="EMBL" id="BGZK01000255">
    <property type="protein sequence ID" value="GBP32138.1"/>
    <property type="molecule type" value="Genomic_DNA"/>
</dbReference>
<name>A0A4C1V075_EUMVA</name>
<dbReference type="Proteomes" id="UP000299102">
    <property type="component" value="Unassembled WGS sequence"/>
</dbReference>
<sequence>MWCGSMDVKRNGKAWRAIRAIKSKIYDESTVWVFQEEPNPTKVIRAKSALKRMVAGFFLVQMDMWGSDLGLPTLALYRAANAHGHTRDDAQDRRLKLLPPSKTNNSDLYCQQLMKLKQEKEKKKPELINRKGRLSNEFSFHVKSSLSPCAPPDRRCWTSSRDGGRHRRSRWASTECAGSQFQIPRNKEVVGGYIQCSAMGRPSGESAAARSRRRRRVVGTASADTTRPPGHRADTARTLIREQGIARDDADG</sequence>
<evidence type="ECO:0000256" key="1">
    <source>
        <dbReference type="SAM" id="MobiDB-lite"/>
    </source>
</evidence>
<evidence type="ECO:0000313" key="2">
    <source>
        <dbReference type="EMBL" id="GBP32138.1"/>
    </source>
</evidence>
<comment type="caution">
    <text evidence="2">The sequence shown here is derived from an EMBL/GenBank/DDBJ whole genome shotgun (WGS) entry which is preliminary data.</text>
</comment>
<organism evidence="2 3">
    <name type="scientific">Eumeta variegata</name>
    <name type="common">Bagworm moth</name>
    <name type="synonym">Eumeta japonica</name>
    <dbReference type="NCBI Taxonomy" id="151549"/>
    <lineage>
        <taxon>Eukaryota</taxon>
        <taxon>Metazoa</taxon>
        <taxon>Ecdysozoa</taxon>
        <taxon>Arthropoda</taxon>
        <taxon>Hexapoda</taxon>
        <taxon>Insecta</taxon>
        <taxon>Pterygota</taxon>
        <taxon>Neoptera</taxon>
        <taxon>Endopterygota</taxon>
        <taxon>Lepidoptera</taxon>
        <taxon>Glossata</taxon>
        <taxon>Ditrysia</taxon>
        <taxon>Tineoidea</taxon>
        <taxon>Psychidae</taxon>
        <taxon>Oiketicinae</taxon>
        <taxon>Eumeta</taxon>
    </lineage>
</organism>
<reference evidence="2 3" key="1">
    <citation type="journal article" date="2019" name="Commun. Biol.">
        <title>The bagworm genome reveals a unique fibroin gene that provides high tensile strength.</title>
        <authorList>
            <person name="Kono N."/>
            <person name="Nakamura H."/>
            <person name="Ohtoshi R."/>
            <person name="Tomita M."/>
            <person name="Numata K."/>
            <person name="Arakawa K."/>
        </authorList>
    </citation>
    <scope>NUCLEOTIDE SEQUENCE [LARGE SCALE GENOMIC DNA]</scope>
</reference>
<accession>A0A4C1V075</accession>
<protein>
    <submittedName>
        <fullName evidence="2">Uncharacterized protein</fullName>
    </submittedName>
</protein>
<keyword evidence="3" id="KW-1185">Reference proteome</keyword>
<gene>
    <name evidence="2" type="ORF">EVAR_80905_1</name>
</gene>
<dbReference type="AlphaFoldDB" id="A0A4C1V075"/>
<proteinExistence type="predicted"/>
<feature type="region of interest" description="Disordered" evidence="1">
    <location>
        <begin position="143"/>
        <end position="169"/>
    </location>
</feature>
<feature type="region of interest" description="Disordered" evidence="1">
    <location>
        <begin position="200"/>
        <end position="252"/>
    </location>
</feature>